<gene>
    <name evidence="1" type="ORF">EYC80_000318</name>
</gene>
<sequence length="105" mass="11803">MCLTTTSFLGGKPSEATSFSPINQYIGKDLEGSIPRQETWSVQCLLATFLLTIFEYEVGIPKILFCQNLANHFLKSFVLIITSFYTSNPRDHIIKQININGLLNS</sequence>
<reference evidence="1 2" key="1">
    <citation type="submission" date="2019-06" db="EMBL/GenBank/DDBJ databases">
        <title>Genome Sequence of the Brown Rot Fungal Pathogen Monilinia laxa.</title>
        <authorList>
            <person name="De Miccolis Angelini R.M."/>
            <person name="Landi L."/>
            <person name="Abate D."/>
            <person name="Pollastro S."/>
            <person name="Romanazzi G."/>
            <person name="Faretra F."/>
        </authorList>
    </citation>
    <scope>NUCLEOTIDE SEQUENCE [LARGE SCALE GENOMIC DNA]</scope>
    <source>
        <strain evidence="1 2">Mlax316</strain>
    </source>
</reference>
<proteinExistence type="predicted"/>
<dbReference type="AlphaFoldDB" id="A0A5N6KA71"/>
<protein>
    <submittedName>
        <fullName evidence="1">Uncharacterized protein</fullName>
    </submittedName>
</protein>
<evidence type="ECO:0000313" key="1">
    <source>
        <dbReference type="EMBL" id="KAB8300086.1"/>
    </source>
</evidence>
<evidence type="ECO:0000313" key="2">
    <source>
        <dbReference type="Proteomes" id="UP000326757"/>
    </source>
</evidence>
<comment type="caution">
    <text evidence="1">The sequence shown here is derived from an EMBL/GenBank/DDBJ whole genome shotgun (WGS) entry which is preliminary data.</text>
</comment>
<organism evidence="1 2">
    <name type="scientific">Monilinia laxa</name>
    <name type="common">Brown rot fungus</name>
    <name type="synonym">Sclerotinia laxa</name>
    <dbReference type="NCBI Taxonomy" id="61186"/>
    <lineage>
        <taxon>Eukaryota</taxon>
        <taxon>Fungi</taxon>
        <taxon>Dikarya</taxon>
        <taxon>Ascomycota</taxon>
        <taxon>Pezizomycotina</taxon>
        <taxon>Leotiomycetes</taxon>
        <taxon>Helotiales</taxon>
        <taxon>Sclerotiniaceae</taxon>
        <taxon>Monilinia</taxon>
    </lineage>
</organism>
<dbReference type="Proteomes" id="UP000326757">
    <property type="component" value="Unassembled WGS sequence"/>
</dbReference>
<dbReference type="EMBL" id="VIGI01000005">
    <property type="protein sequence ID" value="KAB8300086.1"/>
    <property type="molecule type" value="Genomic_DNA"/>
</dbReference>
<keyword evidence="2" id="KW-1185">Reference proteome</keyword>
<accession>A0A5N6KA71</accession>
<name>A0A5N6KA71_MONLA</name>